<protein>
    <submittedName>
        <fullName evidence="1">Uncharacterized protein</fullName>
    </submittedName>
</protein>
<name>A0A1A8XT30_9PROT</name>
<gene>
    <name evidence="1" type="ORF">ACCAA_550055</name>
</gene>
<organism evidence="1 2">
    <name type="scientific">Candidatus Accumulibacter aalborgensis</name>
    <dbReference type="NCBI Taxonomy" id="1860102"/>
    <lineage>
        <taxon>Bacteria</taxon>
        <taxon>Pseudomonadati</taxon>
        <taxon>Pseudomonadota</taxon>
        <taxon>Betaproteobacteria</taxon>
        <taxon>Candidatus Accumulibacter</taxon>
    </lineage>
</organism>
<dbReference type="Proteomes" id="UP000199169">
    <property type="component" value="Unassembled WGS sequence"/>
</dbReference>
<reference evidence="1 2" key="1">
    <citation type="submission" date="2016-06" db="EMBL/GenBank/DDBJ databases">
        <authorList>
            <person name="Kjaerup R.B."/>
            <person name="Dalgaard T.S."/>
            <person name="Juul-Madsen H.R."/>
        </authorList>
    </citation>
    <scope>NUCLEOTIDE SEQUENCE [LARGE SCALE GENOMIC DNA]</scope>
    <source>
        <strain evidence="1">3</strain>
    </source>
</reference>
<evidence type="ECO:0000313" key="1">
    <source>
        <dbReference type="EMBL" id="SBT08230.1"/>
    </source>
</evidence>
<accession>A0A1A8XT30</accession>
<dbReference type="STRING" id="1860102.ACCAA_550055"/>
<keyword evidence="2" id="KW-1185">Reference proteome</keyword>
<dbReference type="AlphaFoldDB" id="A0A1A8XT30"/>
<dbReference type="RefSeq" id="WP_186408178.1">
    <property type="nucleotide sequence ID" value="NZ_FLQX01000133.1"/>
</dbReference>
<sequence>MALRTLRALTVRKGTLDNDPVKGEVMLPRKYFRKAQMILRRDSLELALQAITALRPSSFLTLPAGRAARPDADALRGQ</sequence>
<evidence type="ECO:0000313" key="2">
    <source>
        <dbReference type="Proteomes" id="UP000199169"/>
    </source>
</evidence>
<proteinExistence type="predicted"/>
<dbReference type="EMBL" id="FLQX01000133">
    <property type="protein sequence ID" value="SBT08230.1"/>
    <property type="molecule type" value="Genomic_DNA"/>
</dbReference>